<gene>
    <name evidence="1" type="ORF">MNBD_GAMMA09-2146</name>
</gene>
<sequence>MSDEPVSAILMKATEDESSVQIKADIFYTGIIAGCSCADDPGPSDTQQEHCQLLFIIDKQTAETDIRII</sequence>
<dbReference type="AlphaFoldDB" id="A0A3B0XPP2"/>
<evidence type="ECO:0000313" key="1">
    <source>
        <dbReference type="EMBL" id="VAW70455.1"/>
    </source>
</evidence>
<reference evidence="1" key="1">
    <citation type="submission" date="2018-06" db="EMBL/GenBank/DDBJ databases">
        <authorList>
            <person name="Zhirakovskaya E."/>
        </authorList>
    </citation>
    <scope>NUCLEOTIDE SEQUENCE</scope>
</reference>
<accession>A0A3B0XPP2</accession>
<protein>
    <submittedName>
        <fullName evidence="1">Uncharacterized protein</fullName>
    </submittedName>
</protein>
<name>A0A3B0XPP2_9ZZZZ</name>
<dbReference type="EMBL" id="UOFI01000199">
    <property type="protein sequence ID" value="VAW70455.1"/>
    <property type="molecule type" value="Genomic_DNA"/>
</dbReference>
<proteinExistence type="predicted"/>
<organism evidence="1">
    <name type="scientific">hydrothermal vent metagenome</name>
    <dbReference type="NCBI Taxonomy" id="652676"/>
    <lineage>
        <taxon>unclassified sequences</taxon>
        <taxon>metagenomes</taxon>
        <taxon>ecological metagenomes</taxon>
    </lineage>
</organism>